<organism evidence="1">
    <name type="scientific">Anguilla anguilla</name>
    <name type="common">European freshwater eel</name>
    <name type="synonym">Muraena anguilla</name>
    <dbReference type="NCBI Taxonomy" id="7936"/>
    <lineage>
        <taxon>Eukaryota</taxon>
        <taxon>Metazoa</taxon>
        <taxon>Chordata</taxon>
        <taxon>Craniata</taxon>
        <taxon>Vertebrata</taxon>
        <taxon>Euteleostomi</taxon>
        <taxon>Actinopterygii</taxon>
        <taxon>Neopterygii</taxon>
        <taxon>Teleostei</taxon>
        <taxon>Anguilliformes</taxon>
        <taxon>Anguillidae</taxon>
        <taxon>Anguilla</taxon>
    </lineage>
</organism>
<dbReference type="EMBL" id="GBXM01057870">
    <property type="protein sequence ID" value="JAH50707.1"/>
    <property type="molecule type" value="Transcribed_RNA"/>
</dbReference>
<protein>
    <submittedName>
        <fullName evidence="1">Uncharacterized protein</fullName>
    </submittedName>
</protein>
<evidence type="ECO:0000313" key="1">
    <source>
        <dbReference type="EMBL" id="JAH50707.1"/>
    </source>
</evidence>
<accession>A0A0E9TB98</accession>
<proteinExistence type="predicted"/>
<dbReference type="AlphaFoldDB" id="A0A0E9TB98"/>
<name>A0A0E9TB98_ANGAN</name>
<reference evidence="1" key="2">
    <citation type="journal article" date="2015" name="Fish Shellfish Immunol.">
        <title>Early steps in the European eel (Anguilla anguilla)-Vibrio vulnificus interaction in the gills: Role of the RtxA13 toxin.</title>
        <authorList>
            <person name="Callol A."/>
            <person name="Pajuelo D."/>
            <person name="Ebbesson L."/>
            <person name="Teles M."/>
            <person name="MacKenzie S."/>
            <person name="Amaro C."/>
        </authorList>
    </citation>
    <scope>NUCLEOTIDE SEQUENCE</scope>
</reference>
<sequence>MCRWPQRQFLHTTFIENIPIVTVIEFK</sequence>
<reference evidence="1" key="1">
    <citation type="submission" date="2014-11" db="EMBL/GenBank/DDBJ databases">
        <authorList>
            <person name="Amaro Gonzalez C."/>
        </authorList>
    </citation>
    <scope>NUCLEOTIDE SEQUENCE</scope>
</reference>